<dbReference type="InterPro" id="IPR036388">
    <property type="entry name" value="WH-like_DNA-bd_sf"/>
</dbReference>
<evidence type="ECO:0000313" key="3">
    <source>
        <dbReference type="EMBL" id="NOV01084.1"/>
    </source>
</evidence>
<dbReference type="InterPro" id="IPR036390">
    <property type="entry name" value="WH_DNA-bd_sf"/>
</dbReference>
<comment type="caution">
    <text evidence="3">The sequence shown here is derived from an EMBL/GenBank/DDBJ whole genome shotgun (WGS) entry which is preliminary data.</text>
</comment>
<dbReference type="CDD" id="cd00090">
    <property type="entry name" value="HTH_ARSR"/>
    <property type="match status" value="1"/>
</dbReference>
<feature type="domain" description="HTH marR-type" evidence="2">
    <location>
        <begin position="5"/>
        <end position="138"/>
    </location>
</feature>
<dbReference type="PANTHER" id="PTHR33164:SF89">
    <property type="entry name" value="MARR FAMILY REGULATORY PROTEIN"/>
    <property type="match status" value="1"/>
</dbReference>
<keyword evidence="1" id="KW-0238">DNA-binding</keyword>
<accession>A0ABX1ZQP1</accession>
<keyword evidence="4" id="KW-1185">Reference proteome</keyword>
<evidence type="ECO:0000313" key="4">
    <source>
        <dbReference type="Proteomes" id="UP000618579"/>
    </source>
</evidence>
<dbReference type="InterPro" id="IPR000835">
    <property type="entry name" value="HTH_MarR-typ"/>
</dbReference>
<evidence type="ECO:0000256" key="1">
    <source>
        <dbReference type="ARBA" id="ARBA00023125"/>
    </source>
</evidence>
<dbReference type="InterPro" id="IPR039422">
    <property type="entry name" value="MarR/SlyA-like"/>
</dbReference>
<dbReference type="SMART" id="SM00347">
    <property type="entry name" value="HTH_MARR"/>
    <property type="match status" value="1"/>
</dbReference>
<name>A0ABX1ZQP1_9BACL</name>
<evidence type="ECO:0000259" key="2">
    <source>
        <dbReference type="PROSITE" id="PS50995"/>
    </source>
</evidence>
<dbReference type="PANTHER" id="PTHR33164">
    <property type="entry name" value="TRANSCRIPTIONAL REGULATOR, MARR FAMILY"/>
    <property type="match status" value="1"/>
</dbReference>
<organism evidence="3 4">
    <name type="scientific">Paenibacillus planticolens</name>
    <dbReference type="NCBI Taxonomy" id="2654976"/>
    <lineage>
        <taxon>Bacteria</taxon>
        <taxon>Bacillati</taxon>
        <taxon>Bacillota</taxon>
        <taxon>Bacilli</taxon>
        <taxon>Bacillales</taxon>
        <taxon>Paenibacillaceae</taxon>
        <taxon>Paenibacillus</taxon>
    </lineage>
</organism>
<sequence>MLEEVRDLVAELTRLHKVRGSLLYRELQREELTGPQLFILRELFQKQPRKLGDLAQSVNLSNSTVSGIVDRLERDGMVERKRDEQDRRVVWIGTTDFCQQMKKTKIETMNSEFYAGLENVFTPEQIQTCKEVVGILIKHLEKKLEGTE</sequence>
<proteinExistence type="predicted"/>
<dbReference type="Proteomes" id="UP000618579">
    <property type="component" value="Unassembled WGS sequence"/>
</dbReference>
<reference evidence="3 4" key="1">
    <citation type="submission" date="2019-10" db="EMBL/GenBank/DDBJ databases">
        <title>Description of Paenibacillus pedi sp. nov.</title>
        <authorList>
            <person name="Carlier A."/>
            <person name="Qi S."/>
        </authorList>
    </citation>
    <scope>NUCLEOTIDE SEQUENCE [LARGE SCALE GENOMIC DNA]</scope>
    <source>
        <strain evidence="3 4">LMG 31457</strain>
    </source>
</reference>
<protein>
    <submittedName>
        <fullName evidence="3">MarR family transcriptional regulator</fullName>
    </submittedName>
</protein>
<dbReference type="SUPFAM" id="SSF46785">
    <property type="entry name" value="Winged helix' DNA-binding domain"/>
    <property type="match status" value="1"/>
</dbReference>
<dbReference type="PROSITE" id="PS50995">
    <property type="entry name" value="HTH_MARR_2"/>
    <property type="match status" value="1"/>
</dbReference>
<dbReference type="EMBL" id="WHNZ01000026">
    <property type="protein sequence ID" value="NOV01084.1"/>
    <property type="molecule type" value="Genomic_DNA"/>
</dbReference>
<gene>
    <name evidence="3" type="ORF">GC097_13785</name>
</gene>
<dbReference type="Gene3D" id="1.10.10.10">
    <property type="entry name" value="Winged helix-like DNA-binding domain superfamily/Winged helix DNA-binding domain"/>
    <property type="match status" value="1"/>
</dbReference>
<dbReference type="Pfam" id="PF01047">
    <property type="entry name" value="MarR"/>
    <property type="match status" value="1"/>
</dbReference>
<dbReference type="InterPro" id="IPR011991">
    <property type="entry name" value="ArsR-like_HTH"/>
</dbReference>